<feature type="compositionally biased region" description="Basic and acidic residues" evidence="8">
    <location>
        <begin position="1212"/>
        <end position="1225"/>
    </location>
</feature>
<feature type="region of interest" description="Disordered" evidence="8">
    <location>
        <begin position="1186"/>
        <end position="1226"/>
    </location>
</feature>
<dbReference type="RefSeq" id="XP_022657136.1">
    <property type="nucleotide sequence ID" value="XM_022801401.1"/>
</dbReference>
<name>A0A7M7JUU6_VARDE</name>
<dbReference type="PANTHER" id="PTHR10133:SF62">
    <property type="entry name" value="DNA POLYMERASE THETA"/>
    <property type="match status" value="1"/>
</dbReference>
<dbReference type="PROSITE" id="PS00447">
    <property type="entry name" value="DNA_POLYMERASE_A"/>
    <property type="match status" value="1"/>
</dbReference>
<feature type="region of interest" description="Disordered" evidence="8">
    <location>
        <begin position="846"/>
        <end position="876"/>
    </location>
</feature>
<dbReference type="OrthoDB" id="2320933at2759"/>
<evidence type="ECO:0000256" key="6">
    <source>
        <dbReference type="ARBA" id="ARBA00022932"/>
    </source>
</evidence>
<dbReference type="CDD" id="cd18795">
    <property type="entry name" value="SF2_C_Ski2"/>
    <property type="match status" value="1"/>
</dbReference>
<dbReference type="FunFam" id="3.40.50.300:FF:000968">
    <property type="entry name" value="Helicase and polymerase-containing protein TEBICHI"/>
    <property type="match status" value="1"/>
</dbReference>
<feature type="compositionally biased region" description="Polar residues" evidence="8">
    <location>
        <begin position="1037"/>
        <end position="1057"/>
    </location>
</feature>
<feature type="compositionally biased region" description="Basic and acidic residues" evidence="8">
    <location>
        <begin position="846"/>
        <end position="872"/>
    </location>
</feature>
<sequence>MASLKTLSQLGSQEFLQLEDISQWGLPSAIVDNYREKGVERMFPWQVQCLLAKGVLQGKNLVYSAPTSAGKTLVAELLMLKRVLETRKKAIMILPFVSVTREKMLHFQNLFSTGGLRVGGYMGSYFPMGGFQSIDIAVCTIEKSNALVNKLLEEDSLDLLCCVVVDELHMLGEPQRGYLLELLFTKLLYFQRHSSSSSIQLIGMSATLPNLDLVANWLDASLYRTDYRPVPLTECVKIGNELPVDIGTGKTAEIPILRCALPSSVDDFDGCLSLVIHTVSQGFGVIVFLPTKVWCETMSQQIARAFLAVGKPPSEPNKVDPELLQLGADLRAVNKRNEIQEVLEKLQQTPAGLDQVLKKTIPYGVAFHHAGLTYDERDIIENAFKAGILNVLTATSTLSSGVNLPARRVVIRTPMFGRQLLDVLTYKQMIGRAGRKGIDDRGESILVCKDQERVQAMKLATMNLAPVRSCLAAHGSVSGALKRAILEIVASGVAKTLRDIEKYIKCTFLNECAQAKVLTSDDLAIIKGESAAHSTTNACIDYLVKNDFIKVSPEENGVQAVTPTKLAAAVLASSLSPDQALLILRELGKSRQSFVLENDLHIIYEVTPYFISEQATIDYSTLSEFYDALTEDRRRVAELIGFDLGFVYKCIRGAATKSDKEMKDSLHRRFYVALALNELVQEVPLSEVSTKFGLQKGMLQNLQQSSATFAGMMAIFCKRLGWHNLELLIGQFQKRLHFGVRQELCELLQLVPMTAQAARILFNAGFIALPELAKAQLYEVEAAFRAARAYEVKEGESSADVRWIYLNGFDGVTEREAAKLLIDEARKTLHDWLGIKVDFDKKEQAFSQQKETKGNRRENTSEQHVEIEKDTSRNMSVEQNPIRDEVDPVESNAVENQEYELSLMQGQKNAVVTYQHASCVGCEDTLAEVQTVSDPVPISKAVRIQSNATSTDHDLAITKNESKTLIENSKNKPHRDKRNALAKITPSDGDHISDRSSVNPMSLNSSRITEENSFHKGVQHYSTPNKCPSKDKEHLQKSFTALATTSRTKRPNCTNEFESPARPESDQCIFNRSVTPQLDAGDSERQDIEGDSIFDGVKTQEKKHDENSKTAEKRTSADTGDSSLFDDINTQPASMSIAADHTITSPISPRTDSRIEPLVNSGANVRVTPTKLKMLEAENEQFRMGLRASVKRRPDEDVSPNGKKARPNSSRSLEEAFNQERRSTSDDSMAFFNSSQMKNITQNAKTALKHGHQSRTSPYENDSDLIFDCVLTCQGAVVSNKDAVSVTTASAPLPPKVDPIDTLAIVSTFPACSKTNSACIEDTDSDLFSDGENAPVEQPAESQINHKIFDDDQPTKPQIRHEISDDDQPSLDLYLPSSSSSSLTLNSLPDISSPTLTRAGIHCLRDLPEKDLFQRIEAAGRRCALSLETEAAPSSARIGPAMLDNRPLDIENESLVFGNKRIIGFCVAVNSSEGIFYTLKNRYDEHATLLKKLFQPPSVYTVGLLDCLDQLKVIIATLGVIPDNDAVQFEDAGIAHWLLDSSTCSCPSLETLICQYCPLLLDKIKNKHPDVPRSCIESCAHLGILRGVIDRFNVLHIMPTIFRKEMRVCVVLAKIDLNGFGYDDKTCEAQINAMRQLQFQLETKMISKAQRIFKTTSSVEVSRVIYSLFKDKLVKHKIITGREPPNKLKLSSKTILLKLAEEDPLPQWIVDARKIASILTKDMFPVLRAKVYHSGLGQHRIYTSSSPYTATGRMALNEPNLQSMARNFNSAGEEILIRRGFIPMPEGIILSADFSQLELRLLAHLSGDTVLCQMFSDPENDVFVHVAARWKRLQPDQVSSRQRQQAKELCYGIIYGKGVKSLSEDLGVTEEEGEIFLKNFHGTFPGIQKFTSEVISNCRQLGYIETMLGRRRYLPHIKSPKAHLRAKAERQAVNSTVQGSAADLLKNCLIEIDTELTRRFPESSKPHRSYGASTRIPIRGAFIVMQLHDEIIFEVHESILPAVSQLIRLKMEQAVSLRVPLVVKLKTGPHWSSVTPFEAL</sequence>
<dbReference type="Gene3D" id="1.10.150.20">
    <property type="entry name" value="5' to 3' exonuclease, C-terminal subdomain"/>
    <property type="match status" value="1"/>
</dbReference>
<dbReference type="Pfam" id="PF00270">
    <property type="entry name" value="DEAD"/>
    <property type="match status" value="1"/>
</dbReference>
<feature type="compositionally biased region" description="Polar residues" evidence="8">
    <location>
        <begin position="1117"/>
        <end position="1134"/>
    </location>
</feature>
<dbReference type="PRINTS" id="PR00868">
    <property type="entry name" value="DNAPOLI"/>
</dbReference>
<dbReference type="InterPro" id="IPR027417">
    <property type="entry name" value="P-loop_NTPase"/>
</dbReference>
<dbReference type="GeneID" id="111248673"/>
<dbReference type="InterPro" id="IPR011545">
    <property type="entry name" value="DEAD/DEAH_box_helicase_dom"/>
</dbReference>
<dbReference type="SUPFAM" id="SSF52540">
    <property type="entry name" value="P-loop containing nucleoside triphosphate hydrolases"/>
    <property type="match status" value="1"/>
</dbReference>
<evidence type="ECO:0000256" key="3">
    <source>
        <dbReference type="ARBA" id="ARBA00022695"/>
    </source>
</evidence>
<dbReference type="Pfam" id="PF00271">
    <property type="entry name" value="Helicase_C"/>
    <property type="match status" value="1"/>
</dbReference>
<dbReference type="Proteomes" id="UP000594260">
    <property type="component" value="Unplaced"/>
</dbReference>
<dbReference type="SUPFAM" id="SSF158702">
    <property type="entry name" value="Sec63 N-terminal domain-like"/>
    <property type="match status" value="1"/>
</dbReference>
<dbReference type="SMART" id="SM00482">
    <property type="entry name" value="POLAc"/>
    <property type="match status" value="1"/>
</dbReference>
<feature type="region of interest" description="Disordered" evidence="8">
    <location>
        <begin position="984"/>
        <end position="1156"/>
    </location>
</feature>
<evidence type="ECO:0000259" key="9">
    <source>
        <dbReference type="PROSITE" id="PS51192"/>
    </source>
</evidence>
<evidence type="ECO:0000313" key="12">
    <source>
        <dbReference type="Proteomes" id="UP000594260"/>
    </source>
</evidence>
<dbReference type="CDD" id="cd08638">
    <property type="entry name" value="DNA_pol_A_theta"/>
    <property type="match status" value="1"/>
</dbReference>
<feature type="domain" description="Helicase C-terminal" evidence="10">
    <location>
        <begin position="318"/>
        <end position="475"/>
    </location>
</feature>
<dbReference type="InterPro" id="IPR001098">
    <property type="entry name" value="DNA-dir_DNA_pol_A_palm_dom"/>
</dbReference>
<dbReference type="Pfam" id="PF00476">
    <property type="entry name" value="DNA_pol_A"/>
    <property type="match status" value="1"/>
</dbReference>
<dbReference type="GO" id="GO:0003677">
    <property type="term" value="F:DNA binding"/>
    <property type="evidence" value="ECO:0007669"/>
    <property type="project" value="InterPro"/>
</dbReference>
<dbReference type="FunFam" id="1.10.150.20:FF:000002">
    <property type="entry name" value="DNA polymerase I"/>
    <property type="match status" value="1"/>
</dbReference>
<protein>
    <recommendedName>
        <fullName evidence="1">DNA-directed DNA polymerase</fullName>
        <ecNumber evidence="1">2.7.7.7</ecNumber>
    </recommendedName>
</protein>
<feature type="region of interest" description="Disordered" evidence="8">
    <location>
        <begin position="1346"/>
        <end position="1386"/>
    </location>
</feature>
<dbReference type="PANTHER" id="PTHR10133">
    <property type="entry name" value="DNA POLYMERASE I"/>
    <property type="match status" value="1"/>
</dbReference>
<evidence type="ECO:0000256" key="8">
    <source>
        <dbReference type="SAM" id="MobiDB-lite"/>
    </source>
</evidence>
<dbReference type="InterPro" id="IPR002298">
    <property type="entry name" value="DNA_polymerase_A"/>
</dbReference>
<dbReference type="Pfam" id="PF20470">
    <property type="entry name" value="HTH_61"/>
    <property type="match status" value="1"/>
</dbReference>
<dbReference type="InterPro" id="IPR048960">
    <property type="entry name" value="POLQ-like_helical"/>
</dbReference>
<feature type="compositionally biased region" description="Basic and acidic residues" evidence="8">
    <location>
        <begin position="1347"/>
        <end position="1363"/>
    </location>
</feature>
<dbReference type="Gene3D" id="3.40.50.300">
    <property type="entry name" value="P-loop containing nucleotide triphosphate hydrolases"/>
    <property type="match status" value="2"/>
</dbReference>
<organism evidence="11 12">
    <name type="scientific">Varroa destructor</name>
    <name type="common">Honeybee mite</name>
    <dbReference type="NCBI Taxonomy" id="109461"/>
    <lineage>
        <taxon>Eukaryota</taxon>
        <taxon>Metazoa</taxon>
        <taxon>Ecdysozoa</taxon>
        <taxon>Arthropoda</taxon>
        <taxon>Chelicerata</taxon>
        <taxon>Arachnida</taxon>
        <taxon>Acari</taxon>
        <taxon>Parasitiformes</taxon>
        <taxon>Mesostigmata</taxon>
        <taxon>Gamasina</taxon>
        <taxon>Dermanyssoidea</taxon>
        <taxon>Varroidae</taxon>
        <taxon>Varroa</taxon>
    </lineage>
</organism>
<keyword evidence="6" id="KW-0239">DNA-directed DNA polymerase</keyword>
<dbReference type="GO" id="GO:0005524">
    <property type="term" value="F:ATP binding"/>
    <property type="evidence" value="ECO:0007669"/>
    <property type="project" value="UniProtKB-KW"/>
</dbReference>
<evidence type="ECO:0000256" key="1">
    <source>
        <dbReference type="ARBA" id="ARBA00012417"/>
    </source>
</evidence>
<keyword evidence="5" id="KW-0067">ATP-binding</keyword>
<keyword evidence="12" id="KW-1185">Reference proteome</keyword>
<dbReference type="InterPro" id="IPR019760">
    <property type="entry name" value="DNA-dir_DNA_pol_A_CS"/>
</dbReference>
<feature type="compositionally biased region" description="Polar residues" evidence="8">
    <location>
        <begin position="995"/>
        <end position="1007"/>
    </location>
</feature>
<accession>A0A7M7JUU6</accession>
<dbReference type="Gene3D" id="1.10.3380.20">
    <property type="match status" value="1"/>
</dbReference>
<dbReference type="KEGG" id="vde:111248673"/>
<dbReference type="InterPro" id="IPR014001">
    <property type="entry name" value="Helicase_ATP-bd"/>
</dbReference>
<keyword evidence="3" id="KW-0548">Nucleotidyltransferase</keyword>
<dbReference type="GO" id="GO:0097681">
    <property type="term" value="P:double-strand break repair via alternative nonhomologous end joining"/>
    <property type="evidence" value="ECO:0007669"/>
    <property type="project" value="TreeGrafter"/>
</dbReference>
<dbReference type="PROSITE" id="PS51192">
    <property type="entry name" value="HELICASE_ATP_BIND_1"/>
    <property type="match status" value="1"/>
</dbReference>
<reference evidence="11" key="1">
    <citation type="submission" date="2021-01" db="UniProtKB">
        <authorList>
            <consortium name="EnsemblMetazoa"/>
        </authorList>
    </citation>
    <scope>IDENTIFICATION</scope>
</reference>
<feature type="compositionally biased region" description="Low complexity" evidence="8">
    <location>
        <begin position="1370"/>
        <end position="1386"/>
    </location>
</feature>
<keyword evidence="4" id="KW-0547">Nucleotide-binding</keyword>
<evidence type="ECO:0000256" key="2">
    <source>
        <dbReference type="ARBA" id="ARBA00022679"/>
    </source>
</evidence>
<dbReference type="InterPro" id="IPR001650">
    <property type="entry name" value="Helicase_C-like"/>
</dbReference>
<dbReference type="Gene3D" id="3.30.70.370">
    <property type="match status" value="1"/>
</dbReference>
<keyword evidence="2" id="KW-0808">Transferase</keyword>
<evidence type="ECO:0000313" key="11">
    <source>
        <dbReference type="EnsemblMetazoa" id="XP_022657136"/>
    </source>
</evidence>
<dbReference type="SUPFAM" id="SSF56672">
    <property type="entry name" value="DNA/RNA polymerases"/>
    <property type="match status" value="1"/>
</dbReference>
<dbReference type="InterPro" id="IPR046931">
    <property type="entry name" value="HTH_61"/>
</dbReference>
<evidence type="ECO:0000256" key="4">
    <source>
        <dbReference type="ARBA" id="ARBA00022741"/>
    </source>
</evidence>
<evidence type="ECO:0000256" key="5">
    <source>
        <dbReference type="ARBA" id="ARBA00022840"/>
    </source>
</evidence>
<dbReference type="SMART" id="SM00490">
    <property type="entry name" value="HELICc"/>
    <property type="match status" value="1"/>
</dbReference>
<evidence type="ECO:0000256" key="7">
    <source>
        <dbReference type="ARBA" id="ARBA00049244"/>
    </source>
</evidence>
<dbReference type="GO" id="GO:0003887">
    <property type="term" value="F:DNA-directed DNA polymerase activity"/>
    <property type="evidence" value="ECO:0007669"/>
    <property type="project" value="UniProtKB-KW"/>
</dbReference>
<dbReference type="InterPro" id="IPR043502">
    <property type="entry name" value="DNA/RNA_pol_sf"/>
</dbReference>
<dbReference type="CTD" id="136030439"/>
<dbReference type="Gene3D" id="1.20.1060.10">
    <property type="entry name" value="Taq DNA Polymerase, Chain T, domain 4"/>
    <property type="match status" value="1"/>
</dbReference>
<evidence type="ECO:0000259" key="10">
    <source>
        <dbReference type="PROSITE" id="PS51194"/>
    </source>
</evidence>
<dbReference type="FunCoup" id="A0A7M7JUU6">
    <property type="interactions" value="765"/>
</dbReference>
<dbReference type="SMART" id="SM00487">
    <property type="entry name" value="DEXDc"/>
    <property type="match status" value="1"/>
</dbReference>
<dbReference type="EC" id="2.7.7.7" evidence="1"/>
<dbReference type="CDD" id="cd18026">
    <property type="entry name" value="DEXHc_POLQ-like"/>
    <property type="match status" value="1"/>
</dbReference>
<proteinExistence type="predicted"/>
<dbReference type="EnsemblMetazoa" id="XM_022801401">
    <property type="protein sequence ID" value="XP_022657136"/>
    <property type="gene ID" value="LOC111248673"/>
</dbReference>
<dbReference type="Pfam" id="PF21099">
    <property type="entry name" value="POLQ_helical"/>
    <property type="match status" value="1"/>
</dbReference>
<feature type="compositionally biased region" description="Basic and acidic residues" evidence="8">
    <location>
        <begin position="1098"/>
        <end position="1116"/>
    </location>
</feature>
<comment type="catalytic activity">
    <reaction evidence="7">
        <text>DNA(n) + a 2'-deoxyribonucleoside 5'-triphosphate = DNA(n+1) + diphosphate</text>
        <dbReference type="Rhea" id="RHEA:22508"/>
        <dbReference type="Rhea" id="RHEA-COMP:17339"/>
        <dbReference type="Rhea" id="RHEA-COMP:17340"/>
        <dbReference type="ChEBI" id="CHEBI:33019"/>
        <dbReference type="ChEBI" id="CHEBI:61560"/>
        <dbReference type="ChEBI" id="CHEBI:173112"/>
        <dbReference type="EC" id="2.7.7.7"/>
    </reaction>
</comment>
<dbReference type="GO" id="GO:0006261">
    <property type="term" value="P:DNA-templated DNA replication"/>
    <property type="evidence" value="ECO:0007669"/>
    <property type="project" value="InterPro"/>
</dbReference>
<dbReference type="PROSITE" id="PS51194">
    <property type="entry name" value="HELICASE_CTER"/>
    <property type="match status" value="1"/>
</dbReference>
<dbReference type="OMA" id="FHNMCQQ"/>
<feature type="domain" description="Helicase ATP-binding" evidence="9">
    <location>
        <begin position="52"/>
        <end position="226"/>
    </location>
</feature>
<dbReference type="InParanoid" id="A0A7M7JUU6"/>